<evidence type="ECO:0000256" key="3">
    <source>
        <dbReference type="RuleBase" id="RU003616"/>
    </source>
</evidence>
<reference evidence="5 6" key="1">
    <citation type="journal article" date="2015" name="Genome Biol. Evol.">
        <title>Comparative Genomics of a Bacterivorous Green Alga Reveals Evolutionary Causalities and Consequences of Phago-Mixotrophic Mode of Nutrition.</title>
        <authorList>
            <person name="Burns J.A."/>
            <person name="Paasch A."/>
            <person name="Narechania A."/>
            <person name="Kim E."/>
        </authorList>
    </citation>
    <scope>NUCLEOTIDE SEQUENCE [LARGE SCALE GENOMIC DNA]</scope>
    <source>
        <strain evidence="5 6">PLY_AMNH</strain>
    </source>
</reference>
<dbReference type="PANTHER" id="PTHR11527">
    <property type="entry name" value="HEAT-SHOCK PROTEIN 20 FAMILY MEMBER"/>
    <property type="match status" value="1"/>
</dbReference>
<accession>A0AAE0FI71</accession>
<dbReference type="SUPFAM" id="SSF49764">
    <property type="entry name" value="HSP20-like chaperones"/>
    <property type="match status" value="1"/>
</dbReference>
<keyword evidence="1" id="KW-0346">Stress response</keyword>
<evidence type="ECO:0000256" key="1">
    <source>
        <dbReference type="ARBA" id="ARBA00023016"/>
    </source>
</evidence>
<comment type="similarity">
    <text evidence="2 3">Belongs to the small heat shock protein (HSP20) family.</text>
</comment>
<dbReference type="AlphaFoldDB" id="A0AAE0FI71"/>
<feature type="domain" description="SHSP" evidence="4">
    <location>
        <begin position="46"/>
        <end position="161"/>
    </location>
</feature>
<comment type="caution">
    <text evidence="5">The sequence shown here is derived from an EMBL/GenBank/DDBJ whole genome shotgun (WGS) entry which is preliminary data.</text>
</comment>
<dbReference type="InterPro" id="IPR031107">
    <property type="entry name" value="Small_HSP"/>
</dbReference>
<dbReference type="Pfam" id="PF00011">
    <property type="entry name" value="HSP20"/>
    <property type="match status" value="1"/>
</dbReference>
<dbReference type="Proteomes" id="UP001190700">
    <property type="component" value="Unassembled WGS sequence"/>
</dbReference>
<sequence>MALSPWMAPNMRQMMRGGGGLLDDPFSALFEDQLWAPPRWADQMGMSSGLRSIPMDVIEKPDGFEVNADLPGVARDNIKVEVDDNNLLRITVNEQQETTEEGGPAGAKWHRTERSQSYKVRSMQMPQNADLSSLSAKMEDGVLKMKFNKTAHFEPRKILIE</sequence>
<dbReference type="Gene3D" id="2.60.40.790">
    <property type="match status" value="1"/>
</dbReference>
<name>A0AAE0FI71_9CHLO</name>
<proteinExistence type="inferred from homology"/>
<evidence type="ECO:0000256" key="2">
    <source>
        <dbReference type="PROSITE-ProRule" id="PRU00285"/>
    </source>
</evidence>
<dbReference type="PROSITE" id="PS01031">
    <property type="entry name" value="SHSP"/>
    <property type="match status" value="1"/>
</dbReference>
<dbReference type="EMBL" id="LGRX02018139">
    <property type="protein sequence ID" value="KAK3260127.1"/>
    <property type="molecule type" value="Genomic_DNA"/>
</dbReference>
<keyword evidence="6" id="KW-1185">Reference proteome</keyword>
<evidence type="ECO:0000259" key="4">
    <source>
        <dbReference type="PROSITE" id="PS01031"/>
    </source>
</evidence>
<organism evidence="5 6">
    <name type="scientific">Cymbomonas tetramitiformis</name>
    <dbReference type="NCBI Taxonomy" id="36881"/>
    <lineage>
        <taxon>Eukaryota</taxon>
        <taxon>Viridiplantae</taxon>
        <taxon>Chlorophyta</taxon>
        <taxon>Pyramimonadophyceae</taxon>
        <taxon>Pyramimonadales</taxon>
        <taxon>Pyramimonadaceae</taxon>
        <taxon>Cymbomonas</taxon>
    </lineage>
</organism>
<evidence type="ECO:0000313" key="5">
    <source>
        <dbReference type="EMBL" id="KAK3260127.1"/>
    </source>
</evidence>
<evidence type="ECO:0000313" key="6">
    <source>
        <dbReference type="Proteomes" id="UP001190700"/>
    </source>
</evidence>
<gene>
    <name evidence="5" type="ORF">CYMTET_30899</name>
</gene>
<dbReference type="InterPro" id="IPR008978">
    <property type="entry name" value="HSP20-like_chaperone"/>
</dbReference>
<protein>
    <recommendedName>
        <fullName evidence="4">SHSP domain-containing protein</fullName>
    </recommendedName>
</protein>
<dbReference type="InterPro" id="IPR002068">
    <property type="entry name" value="A-crystallin/Hsp20_dom"/>
</dbReference>